<gene>
    <name evidence="3" type="ORF">MM59RIKEN_13110</name>
</gene>
<dbReference type="PANTHER" id="PTHR43849">
    <property type="entry name" value="BLL3936 PROTEIN"/>
    <property type="match status" value="1"/>
</dbReference>
<dbReference type="InterPro" id="IPR010656">
    <property type="entry name" value="DctM"/>
</dbReference>
<keyword evidence="3" id="KW-0547">Nucleotide-binding</keyword>
<dbReference type="Proteomes" id="UP000679848">
    <property type="component" value="Chromosome"/>
</dbReference>
<feature type="transmembrane region" description="Helical" evidence="1">
    <location>
        <begin position="461"/>
        <end position="484"/>
    </location>
</feature>
<evidence type="ECO:0000259" key="2">
    <source>
        <dbReference type="Pfam" id="PF06808"/>
    </source>
</evidence>
<evidence type="ECO:0000313" key="3">
    <source>
        <dbReference type="EMBL" id="BCK83992.1"/>
    </source>
</evidence>
<feature type="transmembrane region" description="Helical" evidence="1">
    <location>
        <begin position="365"/>
        <end position="383"/>
    </location>
</feature>
<name>A0A810QCU0_9FIRM</name>
<dbReference type="GO" id="GO:0005524">
    <property type="term" value="F:ATP binding"/>
    <property type="evidence" value="ECO:0007669"/>
    <property type="project" value="UniProtKB-KW"/>
</dbReference>
<accession>A0A810QCU0</accession>
<proteinExistence type="predicted"/>
<feature type="transmembrane region" description="Helical" evidence="1">
    <location>
        <begin position="149"/>
        <end position="171"/>
    </location>
</feature>
<feature type="transmembrane region" description="Helical" evidence="1">
    <location>
        <begin position="527"/>
        <end position="550"/>
    </location>
</feature>
<dbReference type="RefSeq" id="WP_213542950.1">
    <property type="nucleotide sequence ID" value="NZ_AP023420.1"/>
</dbReference>
<dbReference type="NCBIfam" id="TIGR02123">
    <property type="entry name" value="TRAP_fused"/>
    <property type="match status" value="1"/>
</dbReference>
<keyword evidence="4" id="KW-1185">Reference proteome</keyword>
<keyword evidence="1" id="KW-0812">Transmembrane</keyword>
<dbReference type="Pfam" id="PF06808">
    <property type="entry name" value="DctM"/>
    <property type="match status" value="1"/>
</dbReference>
<feature type="transmembrane region" description="Helical" evidence="1">
    <location>
        <begin position="321"/>
        <end position="344"/>
    </location>
</feature>
<feature type="transmembrane region" description="Helical" evidence="1">
    <location>
        <begin position="389"/>
        <end position="409"/>
    </location>
</feature>
<dbReference type="EMBL" id="AP023420">
    <property type="protein sequence ID" value="BCK83992.1"/>
    <property type="molecule type" value="Genomic_DNA"/>
</dbReference>
<feature type="transmembrane region" description="Helical" evidence="1">
    <location>
        <begin position="12"/>
        <end position="31"/>
    </location>
</feature>
<feature type="domain" description="TRAP C4-dicarboxylate transport system permease DctM subunit" evidence="2">
    <location>
        <begin position="133"/>
        <end position="587"/>
    </location>
</feature>
<feature type="transmembrane region" description="Helical" evidence="1">
    <location>
        <begin position="89"/>
        <end position="106"/>
    </location>
</feature>
<feature type="transmembrane region" description="Helical" evidence="1">
    <location>
        <begin position="37"/>
        <end position="57"/>
    </location>
</feature>
<evidence type="ECO:0000313" key="4">
    <source>
        <dbReference type="Proteomes" id="UP000679848"/>
    </source>
</evidence>
<dbReference type="KEGG" id="pfaa:MM59RIKEN_13110"/>
<feature type="transmembrane region" description="Helical" evidence="1">
    <location>
        <begin position="562"/>
        <end position="579"/>
    </location>
</feature>
<keyword evidence="3" id="KW-0067">ATP-binding</keyword>
<keyword evidence="1" id="KW-0472">Membrane</keyword>
<protein>
    <submittedName>
        <fullName evidence="3">ATP-binding protein</fullName>
    </submittedName>
</protein>
<dbReference type="InterPro" id="IPR011853">
    <property type="entry name" value="TRAP_DctM-Dct_fused"/>
</dbReference>
<dbReference type="AlphaFoldDB" id="A0A810QCU0"/>
<evidence type="ECO:0000256" key="1">
    <source>
        <dbReference type="SAM" id="Phobius"/>
    </source>
</evidence>
<feature type="transmembrane region" description="Helical" evidence="1">
    <location>
        <begin position="208"/>
        <end position="228"/>
    </location>
</feature>
<feature type="transmembrane region" description="Helical" evidence="1">
    <location>
        <begin position="430"/>
        <end position="449"/>
    </location>
</feature>
<dbReference type="PANTHER" id="PTHR43849:SF2">
    <property type="entry name" value="BLL3936 PROTEIN"/>
    <property type="match status" value="1"/>
</dbReference>
<organism evidence="3 4">
    <name type="scientific">Pusillibacter faecalis</name>
    <dbReference type="NCBI Taxonomy" id="2714358"/>
    <lineage>
        <taxon>Bacteria</taxon>
        <taxon>Bacillati</taxon>
        <taxon>Bacillota</taxon>
        <taxon>Clostridia</taxon>
        <taxon>Eubacteriales</taxon>
        <taxon>Oscillospiraceae</taxon>
        <taxon>Pusillibacter</taxon>
    </lineage>
</organism>
<feature type="transmembrane region" description="Helical" evidence="1">
    <location>
        <begin position="591"/>
        <end position="613"/>
    </location>
</feature>
<sequence>MENNKKWNLRNIAAIAVTVAFFAFQMYIALIKQFPPMLQSPLHLIFALTLVYVYFPADYNYRKKIRKAAEAAGTAPDPAVMKKRAWTNWLDLPAFVGIGYMLWYVLTQNERLTDFVIGISDVYIMDYIGMVVTILLLLMAVYRTLGLTLAVFITVFIVYAWVSPYLPGIFYTKPKSSMLKFLNQFTAGMTMTESGVFGTPLFTSASTLFYFIVFGSFFSTIGGGQLLIDMGMKVSNKSSGGPAKAAVLSSGLMGMISGSAVANVATTGVMTIPMMKKIGYEPEEAGAVEAVASTGGQIMPPIMGVGAFIMAEMLGVNYMKIAVAAIIPAIAYYFAVFVLVDRVAAKRAANIDGTVDASIRVDRKILPRLYLLLPAVLLVVWIIRGASLMRAGMIGIFACIACNVINYFVNKEDFIDLKGLGACCIDGAKQAASIAIPTAACGIIINVVTGQTSLATNLSNLISALGTSNLFLALLIAMVGCMILGMALPTVAAYLVGVILFVPCIRPILLAGGMADFTSNLCANMFVFYYGIMAQITPPVCVASYTAAGIADANAMKTGLKGFTYAMVGFLVPFVFVYNPPILLEGTLVEIVIATAQLALGTYFLAVMVAGFFKCNMNKFERTLLFVAALCLIAPEMISSIIGAVLGIVILFLNMGRAKKTVAGGVSA</sequence>
<feature type="transmembrane region" description="Helical" evidence="1">
    <location>
        <begin position="122"/>
        <end position="142"/>
    </location>
</feature>
<reference evidence="3" key="1">
    <citation type="submission" date="2020-09" db="EMBL/GenBank/DDBJ databases">
        <title>New species isolated from human feces.</title>
        <authorList>
            <person name="Kitahara M."/>
            <person name="Shigeno Y."/>
            <person name="Shime M."/>
            <person name="Matsumoto Y."/>
            <person name="Nakamura S."/>
            <person name="Motooka D."/>
            <person name="Fukuoka S."/>
            <person name="Nishikawa H."/>
            <person name="Benno Y."/>
        </authorList>
    </citation>
    <scope>NUCLEOTIDE SEQUENCE</scope>
    <source>
        <strain evidence="3">MM59</strain>
    </source>
</reference>
<keyword evidence="1" id="KW-1133">Transmembrane helix</keyword>
<feature type="transmembrane region" description="Helical" evidence="1">
    <location>
        <begin position="491"/>
        <end position="515"/>
    </location>
</feature>
<feature type="transmembrane region" description="Helical" evidence="1">
    <location>
        <begin position="248"/>
        <end position="272"/>
    </location>
</feature>
<feature type="transmembrane region" description="Helical" evidence="1">
    <location>
        <begin position="625"/>
        <end position="653"/>
    </location>
</feature>